<dbReference type="FunFam" id="1.10.246.90:FF:000005">
    <property type="entry name" value="Nucleolar protein 5, putative"/>
    <property type="match status" value="1"/>
</dbReference>
<protein>
    <recommendedName>
        <fullName evidence="12">ubiquitinyl hydrolase 1</fullName>
        <ecNumber evidence="12">3.4.19.12</ecNumber>
    </recommendedName>
</protein>
<dbReference type="Gene3D" id="3.40.532.10">
    <property type="entry name" value="Peptidase C12, ubiquitin carboxyl-terminal hydrolase"/>
    <property type="match status" value="1"/>
</dbReference>
<dbReference type="GO" id="GO:0032040">
    <property type="term" value="C:small-subunit processome"/>
    <property type="evidence" value="ECO:0007669"/>
    <property type="project" value="InterPro"/>
</dbReference>
<comment type="similarity">
    <text evidence="4 12">Belongs to the peptidase C12 family.</text>
</comment>
<dbReference type="AlphaFoldDB" id="A0AAN9T795"/>
<gene>
    <name evidence="16" type="ORF">V9T40_011081</name>
</gene>
<dbReference type="SUPFAM" id="SSF89124">
    <property type="entry name" value="Nop domain"/>
    <property type="match status" value="1"/>
</dbReference>
<evidence type="ECO:0000256" key="3">
    <source>
        <dbReference type="ARBA" id="ARBA00009211"/>
    </source>
</evidence>
<dbReference type="Gene3D" id="1.10.246.90">
    <property type="entry name" value="Nop domain"/>
    <property type="match status" value="1"/>
</dbReference>
<evidence type="ECO:0000256" key="6">
    <source>
        <dbReference type="ARBA" id="ARBA00022670"/>
    </source>
</evidence>
<dbReference type="Pfam" id="PF01798">
    <property type="entry name" value="Nop"/>
    <property type="match status" value="1"/>
</dbReference>
<dbReference type="GO" id="GO:0042254">
    <property type="term" value="P:ribosome biogenesis"/>
    <property type="evidence" value="ECO:0007669"/>
    <property type="project" value="UniProtKB-KW"/>
</dbReference>
<evidence type="ECO:0000256" key="10">
    <source>
        <dbReference type="ARBA" id="ARBA00023242"/>
    </source>
</evidence>
<dbReference type="EMBL" id="JBBCAQ010000037">
    <property type="protein sequence ID" value="KAK7573890.1"/>
    <property type="molecule type" value="Genomic_DNA"/>
</dbReference>
<dbReference type="InterPro" id="IPR036959">
    <property type="entry name" value="Peptidase_C12_UCH_sf"/>
</dbReference>
<dbReference type="InterPro" id="IPR045056">
    <property type="entry name" value="Nop56/Nop58"/>
</dbReference>
<evidence type="ECO:0000256" key="1">
    <source>
        <dbReference type="ARBA" id="ARBA00000707"/>
    </source>
</evidence>
<dbReference type="GO" id="GO:0006511">
    <property type="term" value="P:ubiquitin-dependent protein catabolic process"/>
    <property type="evidence" value="ECO:0007669"/>
    <property type="project" value="UniProtKB-UniRule"/>
</dbReference>
<dbReference type="Pfam" id="PF01088">
    <property type="entry name" value="Peptidase_C12"/>
    <property type="match status" value="1"/>
</dbReference>
<keyword evidence="5" id="KW-0690">Ribosome biogenesis</keyword>
<evidence type="ECO:0000256" key="8">
    <source>
        <dbReference type="ARBA" id="ARBA00022801"/>
    </source>
</evidence>
<evidence type="ECO:0000256" key="12">
    <source>
        <dbReference type="PROSITE-ProRule" id="PRU01393"/>
    </source>
</evidence>
<reference evidence="16 17" key="1">
    <citation type="submission" date="2024-03" db="EMBL/GenBank/DDBJ databases">
        <title>Adaptation during the transition from Ophiocordyceps entomopathogen to insect associate is accompanied by gene loss and intensified selection.</title>
        <authorList>
            <person name="Ward C.M."/>
            <person name="Onetto C.A."/>
            <person name="Borneman A.R."/>
        </authorList>
    </citation>
    <scope>NUCLEOTIDE SEQUENCE [LARGE SCALE GENOMIC DNA]</scope>
    <source>
        <strain evidence="16">AWRI1</strain>
        <tissue evidence="16">Single Adult Female</tissue>
    </source>
</reference>
<dbReference type="PROSITE" id="PS51358">
    <property type="entry name" value="NOP"/>
    <property type="match status" value="1"/>
</dbReference>
<feature type="active site" description="Nucleophile" evidence="12">
    <location>
        <position position="578"/>
    </location>
</feature>
<accession>A0AAN9T795</accession>
<dbReference type="Proteomes" id="UP001367676">
    <property type="component" value="Unassembled WGS sequence"/>
</dbReference>
<evidence type="ECO:0000256" key="4">
    <source>
        <dbReference type="ARBA" id="ARBA00009326"/>
    </source>
</evidence>
<dbReference type="InterPro" id="IPR012976">
    <property type="entry name" value="NOSIC"/>
</dbReference>
<dbReference type="InterPro" id="IPR057254">
    <property type="entry name" value="UCH_AS"/>
</dbReference>
<dbReference type="GO" id="GO:0030515">
    <property type="term" value="F:snoRNA binding"/>
    <property type="evidence" value="ECO:0007669"/>
    <property type="project" value="InterPro"/>
</dbReference>
<feature type="region of interest" description="Disordered" evidence="13">
    <location>
        <begin position="433"/>
        <end position="492"/>
    </location>
</feature>
<feature type="domain" description="Nop" evidence="14">
    <location>
        <begin position="282"/>
        <end position="400"/>
    </location>
</feature>
<dbReference type="GO" id="GO:0031428">
    <property type="term" value="C:box C/D methylation guide snoRNP complex"/>
    <property type="evidence" value="ECO:0007669"/>
    <property type="project" value="InterPro"/>
</dbReference>
<evidence type="ECO:0000256" key="5">
    <source>
        <dbReference type="ARBA" id="ARBA00022517"/>
    </source>
</evidence>
<dbReference type="Gene3D" id="1.10.287.4070">
    <property type="match status" value="1"/>
</dbReference>
<dbReference type="PROSITE" id="PS00140">
    <property type="entry name" value="UCH_1"/>
    <property type="match status" value="1"/>
</dbReference>
<organism evidence="16 17">
    <name type="scientific">Parthenolecanium corni</name>
    <dbReference type="NCBI Taxonomy" id="536013"/>
    <lineage>
        <taxon>Eukaryota</taxon>
        <taxon>Metazoa</taxon>
        <taxon>Ecdysozoa</taxon>
        <taxon>Arthropoda</taxon>
        <taxon>Hexapoda</taxon>
        <taxon>Insecta</taxon>
        <taxon>Pterygota</taxon>
        <taxon>Neoptera</taxon>
        <taxon>Paraneoptera</taxon>
        <taxon>Hemiptera</taxon>
        <taxon>Sternorrhyncha</taxon>
        <taxon>Coccoidea</taxon>
        <taxon>Coccidae</taxon>
        <taxon>Parthenolecanium</taxon>
    </lineage>
</organism>
<keyword evidence="10" id="KW-0539">Nucleus</keyword>
<dbReference type="InterPro" id="IPR012974">
    <property type="entry name" value="NOP58/56_N"/>
</dbReference>
<dbReference type="InterPro" id="IPR001578">
    <property type="entry name" value="Peptidase_C12_UCH"/>
</dbReference>
<dbReference type="FunFam" id="1.10.287.4070:FF:000001">
    <property type="entry name" value="Probable Nucleolar protein 58"/>
    <property type="match status" value="1"/>
</dbReference>
<feature type="site" description="Transition state stabilizer" evidence="12">
    <location>
        <position position="572"/>
    </location>
</feature>
<dbReference type="FunFam" id="3.40.532.10:FF:000006">
    <property type="entry name" value="Ubiquitin carboxyl-terminal hydrolase"/>
    <property type="match status" value="1"/>
</dbReference>
<dbReference type="InterPro" id="IPR042239">
    <property type="entry name" value="Nop_C"/>
</dbReference>
<comment type="subcellular location">
    <subcellularLocation>
        <location evidence="2">Nucleus</location>
        <location evidence="2">Nucleolus</location>
    </subcellularLocation>
</comment>
<dbReference type="CDD" id="cd09616">
    <property type="entry name" value="Peptidase_C12_UCH_L1_L3"/>
    <property type="match status" value="1"/>
</dbReference>
<keyword evidence="9 12" id="KW-0788">Thiol protease</keyword>
<keyword evidence="6 12" id="KW-0645">Protease</keyword>
<dbReference type="GO" id="GO:0004843">
    <property type="term" value="F:cysteine-type deubiquitinase activity"/>
    <property type="evidence" value="ECO:0007669"/>
    <property type="project" value="UniProtKB-UniRule"/>
</dbReference>
<evidence type="ECO:0000256" key="7">
    <source>
        <dbReference type="ARBA" id="ARBA00022786"/>
    </source>
</evidence>
<dbReference type="PROSITE" id="PS52048">
    <property type="entry name" value="UCH_DOMAIN"/>
    <property type="match status" value="1"/>
</dbReference>
<feature type="domain" description="UCH catalytic" evidence="15">
    <location>
        <begin position="475"/>
        <end position="710"/>
    </location>
</feature>
<comment type="function">
    <text evidence="11">Ubiquitin-protein hydrolase is involved both in the processing of ubiquitin precursors and of ubiquitinated proteins. This enzyme is a thiol protease that recognizes and hydrolyzes a peptide bond at the C-terminal glycine of ubiquitin.</text>
</comment>
<dbReference type="Pfam" id="PF08156">
    <property type="entry name" value="NOP5NT"/>
    <property type="match status" value="1"/>
</dbReference>
<sequence length="713" mass="79861">MIVLFETAAGYALFKLLDEKKWKKSDDLFHDFETPDRASQIVKLKQFKKFKDTTEALAATTAAVEGKLTKSLKKLLRKEFAGAEEELLVADAKLGNAIKEKLEINVVSNNAVNELMRCIRSQTESLISELSRKDITAMELGLAHSLSRYKLKFSPDKVDTMIVQAVNLLDELDAELNNYIMRCREWYSWHFPELGTLLTDNMQFIKTIKIIGTRDNTKTCDLSDILPEDIEARVKTVAEMSMGTEITEQDITNIWYLCDQVIEITDYRSQLYDYLKSRMMAVAPNLTVLLGEFVGARLVAQAGSVLNLAKHPASTVQILGAEKALFRALKTRKETPKYGFIYNSPLVGQASQAFKGKMSRMLAAKVSLATRVDALGDDSSMSLGVEHKATLEHKLRLLEEGSSRRISGTAKAKAKFEKYQVKREVTQYPTAADSTLKAGKRKPLIEEIDTEVPPPKKVKSEVKDEPAEEADEVTNGVTEESSPDKKKKKKKKKKEQAEMELMENLGVPSDWQIVDVYGLEPDLLATVPQPVLAVMLLFPVTENMERLKDKEEERVRNSGDNSVSKDVVFVKQLVSNACGTMALIHSIANNLESIKLQDGPLKKFIEDAKHLNAEEAGKLLESSDIAKVHDEIAEEGQTKAPDPEVNVNFHYVAFVEHQGNLIELDGRKAFPIPHGSTTKENLLQDSTKVIRQFMEQDPENIQFTMMALAPSFA</sequence>
<dbReference type="PANTHER" id="PTHR10894:SF1">
    <property type="entry name" value="NUCLEOLAR PROTEIN 58"/>
    <property type="match status" value="1"/>
</dbReference>
<dbReference type="InterPro" id="IPR036070">
    <property type="entry name" value="Nop_dom_sf"/>
</dbReference>
<name>A0AAN9T795_9HEMI</name>
<dbReference type="EC" id="3.4.19.12" evidence="12"/>
<keyword evidence="7 12" id="KW-0833">Ubl conjugation pathway</keyword>
<dbReference type="SMART" id="SM00931">
    <property type="entry name" value="NOSIC"/>
    <property type="match status" value="1"/>
</dbReference>
<comment type="similarity">
    <text evidence="3">Belongs to the NOP5/NOP56 family.</text>
</comment>
<evidence type="ECO:0000256" key="13">
    <source>
        <dbReference type="SAM" id="MobiDB-lite"/>
    </source>
</evidence>
<dbReference type="InterPro" id="IPR038765">
    <property type="entry name" value="Papain-like_cys_pep_sf"/>
</dbReference>
<comment type="catalytic activity">
    <reaction evidence="1 12">
        <text>Thiol-dependent hydrolysis of ester, thioester, amide, peptide and isopeptide bonds formed by the C-terminal Gly of ubiquitin (a 76-residue protein attached to proteins as an intracellular targeting signal).</text>
        <dbReference type="EC" id="3.4.19.12"/>
    </reaction>
</comment>
<keyword evidence="17" id="KW-1185">Reference proteome</keyword>
<dbReference type="PRINTS" id="PR00707">
    <property type="entry name" value="UBCTHYDRLASE"/>
</dbReference>
<feature type="site" description="Important for enzyme activity" evidence="12">
    <location>
        <position position="665"/>
    </location>
</feature>
<proteinExistence type="inferred from homology"/>
<evidence type="ECO:0000259" key="15">
    <source>
        <dbReference type="PROSITE" id="PS52048"/>
    </source>
</evidence>
<evidence type="ECO:0000313" key="16">
    <source>
        <dbReference type="EMBL" id="KAK7573890.1"/>
    </source>
</evidence>
<comment type="caution">
    <text evidence="16">The sequence shown here is derived from an EMBL/GenBank/DDBJ whole genome shotgun (WGS) entry which is preliminary data.</text>
</comment>
<evidence type="ECO:0000256" key="9">
    <source>
        <dbReference type="ARBA" id="ARBA00022807"/>
    </source>
</evidence>
<evidence type="ECO:0000256" key="2">
    <source>
        <dbReference type="ARBA" id="ARBA00004604"/>
    </source>
</evidence>
<dbReference type="SUPFAM" id="SSF54001">
    <property type="entry name" value="Cysteine proteinases"/>
    <property type="match status" value="1"/>
</dbReference>
<evidence type="ECO:0000313" key="17">
    <source>
        <dbReference type="Proteomes" id="UP001367676"/>
    </source>
</evidence>
<feature type="active site" description="Proton donor" evidence="12">
    <location>
        <position position="650"/>
    </location>
</feature>
<keyword evidence="8 12" id="KW-0378">Hydrolase</keyword>
<evidence type="ECO:0000256" key="11">
    <source>
        <dbReference type="ARBA" id="ARBA00055560"/>
    </source>
</evidence>
<dbReference type="InterPro" id="IPR002687">
    <property type="entry name" value="Nop_dom"/>
</dbReference>
<dbReference type="PANTHER" id="PTHR10894">
    <property type="entry name" value="NUCLEOLAR PROTEIN 5 NUCLEOLAR PROTEIN NOP5 NOP58"/>
    <property type="match status" value="1"/>
</dbReference>
<evidence type="ECO:0000259" key="14">
    <source>
        <dbReference type="PROSITE" id="PS51358"/>
    </source>
</evidence>